<feature type="transmembrane region" description="Helical" evidence="4">
    <location>
        <begin position="122"/>
        <end position="140"/>
    </location>
</feature>
<dbReference type="InterPro" id="IPR036259">
    <property type="entry name" value="MFS_trans_sf"/>
</dbReference>
<dbReference type="InterPro" id="IPR050327">
    <property type="entry name" value="Proton-linked_MCT"/>
</dbReference>
<sequence>MAVARVPSEIPLEAHRGIKETQAPMTGPTDQPAIGTNDLDADQDFPEGGLRAWLVVLGSWLASFGALGISNTMGTIHAYVSEHQLAEYSEGSIGWIFSIYMFLAFFCGIYIGPIFDRYGPKWLIAAGTACVVTALMLLSICTQYWSFILVFGVFNGLGISLLFTPSYAAVGHWFKERRGLATGIASTGASFGGMVYPIILRPLFETYGWAWGIRTLAFINILFCTSAFFLVRARLPPSPGQSPHPDLKIFRDPAFSLTTLGIFLMECAVFIPLTYISSYALSKGFGQSFAYQIPTILNTGSVVGRILAGWWGDKFGAFNSNIIASVICCASCLAIWLPAGSTMPGLVIFVLIFGFGSGNQISISPVCIGKLCETKNYGRYYATSFTVASFASLIGVPLGGELVSAAKGDYWALVVFSGVLYVGCGVALYAGKAMRVGWKPWVLF</sequence>
<evidence type="ECO:0000313" key="7">
    <source>
        <dbReference type="Proteomes" id="UP000813385"/>
    </source>
</evidence>
<feature type="transmembrane region" description="Helical" evidence="4">
    <location>
        <begin position="289"/>
        <end position="308"/>
    </location>
</feature>
<dbReference type="EMBL" id="JAGPXD010000003">
    <property type="protein sequence ID" value="KAH7361834.1"/>
    <property type="molecule type" value="Genomic_DNA"/>
</dbReference>
<feature type="domain" description="Major facilitator superfamily (MFS) profile" evidence="5">
    <location>
        <begin position="51"/>
        <end position="435"/>
    </location>
</feature>
<dbReference type="CDD" id="cd17352">
    <property type="entry name" value="MFS_MCT_SLC16"/>
    <property type="match status" value="1"/>
</dbReference>
<evidence type="ECO:0000256" key="2">
    <source>
        <dbReference type="ARBA" id="ARBA00006727"/>
    </source>
</evidence>
<feature type="transmembrane region" description="Helical" evidence="4">
    <location>
        <begin position="320"/>
        <end position="339"/>
    </location>
</feature>
<feature type="transmembrane region" description="Helical" evidence="4">
    <location>
        <begin position="410"/>
        <end position="430"/>
    </location>
</feature>
<keyword evidence="4" id="KW-1133">Transmembrane helix</keyword>
<feature type="transmembrane region" description="Helical" evidence="4">
    <location>
        <begin position="93"/>
        <end position="115"/>
    </location>
</feature>
<evidence type="ECO:0000256" key="3">
    <source>
        <dbReference type="SAM" id="MobiDB-lite"/>
    </source>
</evidence>
<dbReference type="PANTHER" id="PTHR11360">
    <property type="entry name" value="MONOCARBOXYLATE TRANSPORTER"/>
    <property type="match status" value="1"/>
</dbReference>
<comment type="subcellular location">
    <subcellularLocation>
        <location evidence="1">Membrane</location>
        <topology evidence="1">Multi-pass membrane protein</topology>
    </subcellularLocation>
</comment>
<dbReference type="PROSITE" id="PS50850">
    <property type="entry name" value="MFS"/>
    <property type="match status" value="1"/>
</dbReference>
<reference evidence="6" key="1">
    <citation type="journal article" date="2021" name="Nat. Commun.">
        <title>Genetic determinants of endophytism in the Arabidopsis root mycobiome.</title>
        <authorList>
            <person name="Mesny F."/>
            <person name="Miyauchi S."/>
            <person name="Thiergart T."/>
            <person name="Pickel B."/>
            <person name="Atanasova L."/>
            <person name="Karlsson M."/>
            <person name="Huettel B."/>
            <person name="Barry K.W."/>
            <person name="Haridas S."/>
            <person name="Chen C."/>
            <person name="Bauer D."/>
            <person name="Andreopoulos W."/>
            <person name="Pangilinan J."/>
            <person name="LaButti K."/>
            <person name="Riley R."/>
            <person name="Lipzen A."/>
            <person name="Clum A."/>
            <person name="Drula E."/>
            <person name="Henrissat B."/>
            <person name="Kohler A."/>
            <person name="Grigoriev I.V."/>
            <person name="Martin F.M."/>
            <person name="Hacquard S."/>
        </authorList>
    </citation>
    <scope>NUCLEOTIDE SEQUENCE</scope>
    <source>
        <strain evidence="6">MPI-CAGE-AT-0016</strain>
    </source>
</reference>
<keyword evidence="4" id="KW-0812">Transmembrane</keyword>
<dbReference type="Proteomes" id="UP000813385">
    <property type="component" value="Unassembled WGS sequence"/>
</dbReference>
<dbReference type="OrthoDB" id="410267at2759"/>
<dbReference type="GO" id="GO:0016020">
    <property type="term" value="C:membrane"/>
    <property type="evidence" value="ECO:0007669"/>
    <property type="project" value="UniProtKB-SubCell"/>
</dbReference>
<name>A0A8K0TBY0_9PEZI</name>
<evidence type="ECO:0000313" key="6">
    <source>
        <dbReference type="EMBL" id="KAH7361834.1"/>
    </source>
</evidence>
<dbReference type="InterPro" id="IPR020846">
    <property type="entry name" value="MFS_dom"/>
</dbReference>
<feature type="transmembrane region" description="Helical" evidence="4">
    <location>
        <begin position="146"/>
        <end position="168"/>
    </location>
</feature>
<dbReference type="InterPro" id="IPR011701">
    <property type="entry name" value="MFS"/>
</dbReference>
<feature type="transmembrane region" description="Helical" evidence="4">
    <location>
        <begin position="180"/>
        <end position="199"/>
    </location>
</feature>
<evidence type="ECO:0000256" key="1">
    <source>
        <dbReference type="ARBA" id="ARBA00004141"/>
    </source>
</evidence>
<dbReference type="Pfam" id="PF07690">
    <property type="entry name" value="MFS_1"/>
    <property type="match status" value="1"/>
</dbReference>
<dbReference type="SUPFAM" id="SSF103473">
    <property type="entry name" value="MFS general substrate transporter"/>
    <property type="match status" value="1"/>
</dbReference>
<protein>
    <submittedName>
        <fullName evidence="6">Riboflavin transporter MCH5</fullName>
    </submittedName>
</protein>
<comment type="similarity">
    <text evidence="2">Belongs to the major facilitator superfamily. Monocarboxylate porter (TC 2.A.1.13) family.</text>
</comment>
<feature type="transmembrane region" description="Helical" evidence="4">
    <location>
        <begin position="211"/>
        <end position="233"/>
    </location>
</feature>
<accession>A0A8K0TBY0</accession>
<comment type="caution">
    <text evidence="6">The sequence shown here is derived from an EMBL/GenBank/DDBJ whole genome shotgun (WGS) entry which is preliminary data.</text>
</comment>
<feature type="transmembrane region" description="Helical" evidence="4">
    <location>
        <begin position="380"/>
        <end position="398"/>
    </location>
</feature>
<organism evidence="6 7">
    <name type="scientific">Plectosphaerella cucumerina</name>
    <dbReference type="NCBI Taxonomy" id="40658"/>
    <lineage>
        <taxon>Eukaryota</taxon>
        <taxon>Fungi</taxon>
        <taxon>Dikarya</taxon>
        <taxon>Ascomycota</taxon>
        <taxon>Pezizomycotina</taxon>
        <taxon>Sordariomycetes</taxon>
        <taxon>Hypocreomycetidae</taxon>
        <taxon>Glomerellales</taxon>
        <taxon>Plectosphaerellaceae</taxon>
        <taxon>Plectosphaerella</taxon>
    </lineage>
</organism>
<feature type="transmembrane region" description="Helical" evidence="4">
    <location>
        <begin position="254"/>
        <end position="277"/>
    </location>
</feature>
<feature type="transmembrane region" description="Helical" evidence="4">
    <location>
        <begin position="345"/>
        <end position="368"/>
    </location>
</feature>
<keyword evidence="7" id="KW-1185">Reference proteome</keyword>
<gene>
    <name evidence="6" type="ORF">B0T11DRAFT_279696</name>
</gene>
<keyword evidence="4" id="KW-0472">Membrane</keyword>
<dbReference type="GO" id="GO:0022857">
    <property type="term" value="F:transmembrane transporter activity"/>
    <property type="evidence" value="ECO:0007669"/>
    <property type="project" value="InterPro"/>
</dbReference>
<evidence type="ECO:0000256" key="4">
    <source>
        <dbReference type="SAM" id="Phobius"/>
    </source>
</evidence>
<feature type="transmembrane region" description="Helical" evidence="4">
    <location>
        <begin position="52"/>
        <end position="73"/>
    </location>
</feature>
<evidence type="ECO:0000259" key="5">
    <source>
        <dbReference type="PROSITE" id="PS50850"/>
    </source>
</evidence>
<feature type="region of interest" description="Disordered" evidence="3">
    <location>
        <begin position="17"/>
        <end position="36"/>
    </location>
</feature>
<dbReference type="Gene3D" id="1.20.1250.20">
    <property type="entry name" value="MFS general substrate transporter like domains"/>
    <property type="match status" value="1"/>
</dbReference>
<dbReference type="PANTHER" id="PTHR11360:SF177">
    <property type="entry name" value="RIBOFLAVIN TRANSPORTER MCH5"/>
    <property type="match status" value="1"/>
</dbReference>
<proteinExistence type="inferred from homology"/>
<dbReference type="AlphaFoldDB" id="A0A8K0TBY0"/>